<organism evidence="4 5">
    <name type="scientific">Enhygromyxa salina</name>
    <dbReference type="NCBI Taxonomy" id="215803"/>
    <lineage>
        <taxon>Bacteria</taxon>
        <taxon>Pseudomonadati</taxon>
        <taxon>Myxococcota</taxon>
        <taxon>Polyangia</taxon>
        <taxon>Nannocystales</taxon>
        <taxon>Nannocystaceae</taxon>
        <taxon>Enhygromyxa</taxon>
    </lineage>
</organism>
<reference evidence="4 5" key="1">
    <citation type="submission" date="2018-03" db="EMBL/GenBank/DDBJ databases">
        <title>Draft Genome Sequences of the Obligatory Marine Myxobacteria Enhygromyxa salina SWB005.</title>
        <authorList>
            <person name="Poehlein A."/>
            <person name="Moghaddam J.A."/>
            <person name="Harms H."/>
            <person name="Alanjari M."/>
            <person name="Koenig G.M."/>
            <person name="Daniel R."/>
            <person name="Schaeberle T.F."/>
        </authorList>
    </citation>
    <scope>NUCLEOTIDE SEQUENCE [LARGE SCALE GENOMIC DNA]</scope>
    <source>
        <strain evidence="4 5">SWB005</strain>
    </source>
</reference>
<dbReference type="InterPro" id="IPR019734">
    <property type="entry name" value="TPR_rpt"/>
</dbReference>
<dbReference type="SUPFAM" id="SSF48452">
    <property type="entry name" value="TPR-like"/>
    <property type="match status" value="1"/>
</dbReference>
<feature type="region of interest" description="Disordered" evidence="2">
    <location>
        <begin position="250"/>
        <end position="289"/>
    </location>
</feature>
<comment type="caution">
    <text evidence="4">The sequence shown here is derived from an EMBL/GenBank/DDBJ whole genome shotgun (WGS) entry which is preliminary data.</text>
</comment>
<evidence type="ECO:0000256" key="1">
    <source>
        <dbReference type="PROSITE-ProRule" id="PRU00339"/>
    </source>
</evidence>
<dbReference type="InterPro" id="IPR011990">
    <property type="entry name" value="TPR-like_helical_dom_sf"/>
</dbReference>
<evidence type="ECO:0000256" key="2">
    <source>
        <dbReference type="SAM" id="MobiDB-lite"/>
    </source>
</evidence>
<dbReference type="RefSeq" id="WP_106391444.1">
    <property type="nucleotide sequence ID" value="NZ_PVNK01000110.1"/>
</dbReference>
<dbReference type="Proteomes" id="UP000237968">
    <property type="component" value="Unassembled WGS sequence"/>
</dbReference>
<dbReference type="Gene3D" id="1.25.40.10">
    <property type="entry name" value="Tetratricopeptide repeat domain"/>
    <property type="match status" value="2"/>
</dbReference>
<dbReference type="PROSITE" id="PS51257">
    <property type="entry name" value="PROKAR_LIPOPROTEIN"/>
    <property type="match status" value="1"/>
</dbReference>
<proteinExistence type="predicted"/>
<feature type="compositionally biased region" description="Low complexity" evidence="2">
    <location>
        <begin position="250"/>
        <end position="260"/>
    </location>
</feature>
<dbReference type="OrthoDB" id="9817867at2"/>
<feature type="compositionally biased region" description="Gly residues" evidence="2">
    <location>
        <begin position="261"/>
        <end position="272"/>
    </location>
</feature>
<feature type="repeat" description="TPR" evidence="1">
    <location>
        <begin position="302"/>
        <end position="335"/>
    </location>
</feature>
<name>A0A2S9YCL5_9BACT</name>
<sequence>MRRTLLTASVVLLFGCDLSASGSASTSGTTAPPEGPAAPEYERAFDQFADVPNQMTAQVVWAAEPIDDAVRLADEVAALRAKLDIDPADFSALCTVAFSDGAIEVGAVTEVEEVKTELEATLAQIKEVGVGLQRVPSRVKTANKAVGKLAMSSPKLLLESTKELSREFAVAVGDSGVQIQADIDTAKALPETVKAEAVKAQSVLATLPDKATQATSNLMAAIKGESYEAMETTASGEAAVEADAELAADGTAVAAAAPSESGGGEPASGGGETTPAAPTAVALPPKGAATPSFPPQAVAARVAKLQQLGNAAAARGDWLSAADAFEEAYVLAPDDLTLAFKTGDAAAKAKDCTRAQLYLERFTQFGDQTMFAPEIAASTKTLGELKTFECPARTPEDEAARAATLVLEAEILGKEDDWGGAAANYAMAYQLDPEDAKLAFEVAVASWNSRECGDASTYFSHFASVADPRAHRSQLRETKRYQEEAEMGMCPTWGPGEKETHARDLYTQAQSRELELDFQAAISKYERAYYLLPTNHALAFRIGDSAWKAQLCEQAAANFRTFVTNADPADPRHSTDIQTAKGILAKVDSLGCPNALYGEATAATATAADEGDGAVEAGGGAGGAGDEQPPPSGEGAGASAGGGTSTVACSVTDDSAPAGALTFGLLMLAGLGRARRREA</sequence>
<feature type="compositionally biased region" description="Gly residues" evidence="2">
    <location>
        <begin position="616"/>
        <end position="625"/>
    </location>
</feature>
<evidence type="ECO:0000256" key="3">
    <source>
        <dbReference type="SAM" id="SignalP"/>
    </source>
</evidence>
<feature type="compositionally biased region" description="Gly residues" evidence="2">
    <location>
        <begin position="634"/>
        <end position="644"/>
    </location>
</feature>
<feature type="region of interest" description="Disordered" evidence="2">
    <location>
        <begin position="612"/>
        <end position="651"/>
    </location>
</feature>
<keyword evidence="1" id="KW-0802">TPR repeat</keyword>
<dbReference type="PROSITE" id="PS50005">
    <property type="entry name" value="TPR"/>
    <property type="match status" value="1"/>
</dbReference>
<evidence type="ECO:0000313" key="5">
    <source>
        <dbReference type="Proteomes" id="UP000237968"/>
    </source>
</evidence>
<gene>
    <name evidence="4" type="ORF">ENSA5_20100</name>
</gene>
<dbReference type="AlphaFoldDB" id="A0A2S9YCL5"/>
<feature type="signal peptide" evidence="3">
    <location>
        <begin position="1"/>
        <end position="24"/>
    </location>
</feature>
<accession>A0A2S9YCL5</accession>
<keyword evidence="3" id="KW-0732">Signal</keyword>
<dbReference type="SMART" id="SM00028">
    <property type="entry name" value="TPR"/>
    <property type="match status" value="3"/>
</dbReference>
<evidence type="ECO:0000313" key="4">
    <source>
        <dbReference type="EMBL" id="PRQ02833.1"/>
    </source>
</evidence>
<feature type="chain" id="PRO_5015633990" evidence="3">
    <location>
        <begin position="25"/>
        <end position="679"/>
    </location>
</feature>
<dbReference type="EMBL" id="PVNK01000110">
    <property type="protein sequence ID" value="PRQ02833.1"/>
    <property type="molecule type" value="Genomic_DNA"/>
</dbReference>
<feature type="compositionally biased region" description="Low complexity" evidence="2">
    <location>
        <begin position="273"/>
        <end position="285"/>
    </location>
</feature>
<keyword evidence="5" id="KW-1185">Reference proteome</keyword>
<protein>
    <submittedName>
        <fullName evidence="4">Uncharacterized protein</fullName>
    </submittedName>
</protein>